<evidence type="ECO:0000256" key="1">
    <source>
        <dbReference type="SAM" id="MobiDB-lite"/>
    </source>
</evidence>
<comment type="caution">
    <text evidence="2">The sequence shown here is derived from an EMBL/GenBank/DDBJ whole genome shotgun (WGS) entry which is preliminary data.</text>
</comment>
<keyword evidence="3" id="KW-1185">Reference proteome</keyword>
<organism evidence="2 3">
    <name type="scientific">Orchesella dallaii</name>
    <dbReference type="NCBI Taxonomy" id="48710"/>
    <lineage>
        <taxon>Eukaryota</taxon>
        <taxon>Metazoa</taxon>
        <taxon>Ecdysozoa</taxon>
        <taxon>Arthropoda</taxon>
        <taxon>Hexapoda</taxon>
        <taxon>Collembola</taxon>
        <taxon>Entomobryomorpha</taxon>
        <taxon>Entomobryoidea</taxon>
        <taxon>Orchesellidae</taxon>
        <taxon>Orchesellinae</taxon>
        <taxon>Orchesella</taxon>
    </lineage>
</organism>
<feature type="region of interest" description="Disordered" evidence="1">
    <location>
        <begin position="176"/>
        <end position="195"/>
    </location>
</feature>
<dbReference type="EMBL" id="CAXLJM020000125">
    <property type="protein sequence ID" value="CAL8139354.1"/>
    <property type="molecule type" value="Genomic_DNA"/>
</dbReference>
<evidence type="ECO:0000313" key="3">
    <source>
        <dbReference type="Proteomes" id="UP001642540"/>
    </source>
</evidence>
<evidence type="ECO:0000313" key="2">
    <source>
        <dbReference type="EMBL" id="CAL8139354.1"/>
    </source>
</evidence>
<proteinExistence type="predicted"/>
<accession>A0ABP1RYU7</accession>
<sequence length="601" mass="67492">MTMTTNESDNYIFEFAPGSLYAREEDEKLITTPLDFGPIGSNPNKLRSKLRGSEKPSSDGLIPSLVSDFINDDGSLVGGRDLRGMVPMFPGREPPIQPKVTGDGDPVLDTVLHPHVIQIWNWLEPESSAKVPIFQLDKLLAQEQDMRVTSMKNTDPWISSRLRRSSLNSSTLSLSAKSSASSGYGSGYNSELQSPETDYQAVNNVPLRMSSVTGNTWFNRMAELCNPPSSSFSDFKVGQFEVSKKNQLRNIEKDPYAEKIVHSKPTGPIPQPLIHNENFVQMCTAPPAAWKSDDMHSPSTSQLRDDACTVLLKELEKMIPRKEGAVSQTVGAQLGEFERRYRAKGDKLRPRICKIPHPDTPDYNQIQMNNKATLYSPKEFVPQCYRGPIHQPPMSAENFNTYAGLNDARNYYDTQSWDWKLRDNHLGSNSELTTPCEETVASETSEADVVEKCGATSLRWPEISTFNQPIFPSKHQYSGQTAMTSSVKNSMNDNSQEFPLQSEKPFKSSDDPYAAAKVAWHSYDTQFNTPQLSYNPPNFCSSLDDPLHKKTLLRKVPIAKEYKDHTLAFINRYGASTADIRPDILTPPINRKYCIQFDFTT</sequence>
<protein>
    <submittedName>
        <fullName evidence="2">Uncharacterized protein</fullName>
    </submittedName>
</protein>
<dbReference type="Proteomes" id="UP001642540">
    <property type="component" value="Unassembled WGS sequence"/>
</dbReference>
<feature type="compositionally biased region" description="Low complexity" evidence="1">
    <location>
        <begin position="176"/>
        <end position="190"/>
    </location>
</feature>
<name>A0ABP1RYU7_9HEXA</name>
<reference evidence="2 3" key="1">
    <citation type="submission" date="2024-08" db="EMBL/GenBank/DDBJ databases">
        <authorList>
            <person name="Cucini C."/>
            <person name="Frati F."/>
        </authorList>
    </citation>
    <scope>NUCLEOTIDE SEQUENCE [LARGE SCALE GENOMIC DNA]</scope>
</reference>
<gene>
    <name evidence="2" type="ORF">ODALV1_LOCUS27799</name>
</gene>